<dbReference type="EMBL" id="JASXSV010000003">
    <property type="protein sequence ID" value="MDP0588293.1"/>
    <property type="molecule type" value="Genomic_DNA"/>
</dbReference>
<keyword evidence="2" id="KW-1185">Reference proteome</keyword>
<comment type="caution">
    <text evidence="1">The sequence shown here is derived from an EMBL/GenBank/DDBJ whole genome shotgun (WGS) entry which is preliminary data.</text>
</comment>
<name>A0AA90NKF1_9GAMM</name>
<proteinExistence type="predicted"/>
<evidence type="ECO:0000313" key="1">
    <source>
        <dbReference type="EMBL" id="MDP0588293.1"/>
    </source>
</evidence>
<evidence type="ECO:0000313" key="2">
    <source>
        <dbReference type="Proteomes" id="UP001178148"/>
    </source>
</evidence>
<organism evidence="1 2">
    <name type="scientific">Candidatus Endonucleibacter bathymodioli</name>
    <dbReference type="NCBI Taxonomy" id="539814"/>
    <lineage>
        <taxon>Bacteria</taxon>
        <taxon>Pseudomonadati</taxon>
        <taxon>Pseudomonadota</taxon>
        <taxon>Gammaproteobacteria</taxon>
        <taxon>Oceanospirillales</taxon>
        <taxon>Endozoicomonadaceae</taxon>
        <taxon>Candidatus Endonucleibacter</taxon>
    </lineage>
</organism>
<accession>A0AA90NKF1</accession>
<protein>
    <submittedName>
        <fullName evidence="1">Uncharacterized protein</fullName>
    </submittedName>
</protein>
<dbReference type="Proteomes" id="UP001178148">
    <property type="component" value="Unassembled WGS sequence"/>
</dbReference>
<reference evidence="1 2" key="1">
    <citation type="journal article" date="2023" name="bioRxiv">
        <title>An intranuclear bacterial parasite of deep-sea mussels expresses apoptosis inhibitors acquired from its host.</title>
        <authorList>
            <person name="Gonzalez Porras M.A."/>
            <person name="Assie A."/>
            <person name="Tietjen M."/>
            <person name="Violette M."/>
            <person name="Kleiner M."/>
            <person name="Gruber-Vodicka H."/>
            <person name="Dubilier N."/>
            <person name="Leisch N."/>
        </authorList>
    </citation>
    <scope>NUCLEOTIDE SEQUENCE [LARGE SCALE GENOMIC DNA]</scope>
    <source>
        <strain evidence="1">IAP13</strain>
    </source>
</reference>
<sequence>MLRTHFIQQWYSISDPAEDALYYIPAMRCLLVYH</sequence>
<dbReference type="AlphaFoldDB" id="A0AA90NKF1"/>
<gene>
    <name evidence="1" type="ORF">QS748_03470</name>
</gene>